<reference evidence="2 4" key="1">
    <citation type="submission" date="2024-11" db="EMBL/GenBank/DDBJ databases">
        <title>Chromosome-level genome assembly of the freshwater bivalve Anodonta woodiana.</title>
        <authorList>
            <person name="Chen X."/>
        </authorList>
    </citation>
    <scope>NUCLEOTIDE SEQUENCE [LARGE SCALE GENOMIC DNA]</scope>
    <source>
        <strain evidence="2">MN2024</strain>
        <tissue evidence="2">Gills</tissue>
    </source>
</reference>
<proteinExistence type="predicted"/>
<keyword evidence="4" id="KW-1185">Reference proteome</keyword>
<evidence type="ECO:0000313" key="3">
    <source>
        <dbReference type="EMBL" id="KAL3846447.1"/>
    </source>
</evidence>
<evidence type="ECO:0000256" key="1">
    <source>
        <dbReference type="SAM" id="MobiDB-lite"/>
    </source>
</evidence>
<accession>A0ABD3UA84</accession>
<sequence length="131" mass="15255">MGTSQSKLNDPSDPWYNNSSRSQNTEYHSLSTCQYTKKKWYIHGGIANNITHWCGQSQEVSVLIRRCDCGSYTDAKHLLYRRKDLRPKGFGESIEMHIYDACEYSRKKLPNGTMRLEKHCYCARKQNILSP</sequence>
<gene>
    <name evidence="2" type="ORF">ACJMK2_017395</name>
    <name evidence="3" type="ORF">ACJMK2_017436</name>
</gene>
<dbReference type="EMBL" id="JBJQND010000016">
    <property type="protein sequence ID" value="KAL3846447.1"/>
    <property type="molecule type" value="Genomic_DNA"/>
</dbReference>
<organism evidence="2 4">
    <name type="scientific">Sinanodonta woodiana</name>
    <name type="common">Chinese pond mussel</name>
    <name type="synonym">Anodonta woodiana</name>
    <dbReference type="NCBI Taxonomy" id="1069815"/>
    <lineage>
        <taxon>Eukaryota</taxon>
        <taxon>Metazoa</taxon>
        <taxon>Spiralia</taxon>
        <taxon>Lophotrochozoa</taxon>
        <taxon>Mollusca</taxon>
        <taxon>Bivalvia</taxon>
        <taxon>Autobranchia</taxon>
        <taxon>Heteroconchia</taxon>
        <taxon>Palaeoheterodonta</taxon>
        <taxon>Unionida</taxon>
        <taxon>Unionoidea</taxon>
        <taxon>Unionidae</taxon>
        <taxon>Unioninae</taxon>
        <taxon>Sinanodonta</taxon>
    </lineage>
</organism>
<feature type="region of interest" description="Disordered" evidence="1">
    <location>
        <begin position="1"/>
        <end position="28"/>
    </location>
</feature>
<dbReference type="AlphaFoldDB" id="A0ABD3UA84"/>
<dbReference type="EMBL" id="JBJQND010000016">
    <property type="protein sequence ID" value="KAL3846399.1"/>
    <property type="molecule type" value="Genomic_DNA"/>
</dbReference>
<evidence type="ECO:0000313" key="2">
    <source>
        <dbReference type="EMBL" id="KAL3846399.1"/>
    </source>
</evidence>
<protein>
    <submittedName>
        <fullName evidence="2">Uncharacterized protein</fullName>
    </submittedName>
</protein>
<comment type="caution">
    <text evidence="2">The sequence shown here is derived from an EMBL/GenBank/DDBJ whole genome shotgun (WGS) entry which is preliminary data.</text>
</comment>
<dbReference type="Proteomes" id="UP001634394">
    <property type="component" value="Unassembled WGS sequence"/>
</dbReference>
<evidence type="ECO:0000313" key="4">
    <source>
        <dbReference type="Proteomes" id="UP001634394"/>
    </source>
</evidence>
<name>A0ABD3UA84_SINWO</name>